<proteinExistence type="predicted"/>
<gene>
    <name evidence="2" type="ORF">SAMN06296058_3066</name>
</gene>
<dbReference type="AlphaFoldDB" id="A0A1T5LU09"/>
<dbReference type="RefSeq" id="WP_079725403.1">
    <property type="nucleotide sequence ID" value="NZ_BMCL01000001.1"/>
</dbReference>
<dbReference type="Pfam" id="PF00117">
    <property type="entry name" value="GATase"/>
    <property type="match status" value="1"/>
</dbReference>
<evidence type="ECO:0000313" key="2">
    <source>
        <dbReference type="EMBL" id="SKC79426.1"/>
    </source>
</evidence>
<organism evidence="2 3">
    <name type="scientific">Pseudoxanthomonas indica</name>
    <dbReference type="NCBI Taxonomy" id="428993"/>
    <lineage>
        <taxon>Bacteria</taxon>
        <taxon>Pseudomonadati</taxon>
        <taxon>Pseudomonadota</taxon>
        <taxon>Gammaproteobacteria</taxon>
        <taxon>Lysobacterales</taxon>
        <taxon>Lysobacteraceae</taxon>
        <taxon>Pseudoxanthomonas</taxon>
    </lineage>
</organism>
<dbReference type="GO" id="GO:0005829">
    <property type="term" value="C:cytosol"/>
    <property type="evidence" value="ECO:0007669"/>
    <property type="project" value="TreeGrafter"/>
</dbReference>
<dbReference type="PROSITE" id="PS51273">
    <property type="entry name" value="GATASE_TYPE_1"/>
    <property type="match status" value="1"/>
</dbReference>
<evidence type="ECO:0000259" key="1">
    <source>
        <dbReference type="Pfam" id="PF00117"/>
    </source>
</evidence>
<reference evidence="2 3" key="1">
    <citation type="submission" date="2017-02" db="EMBL/GenBank/DDBJ databases">
        <authorList>
            <person name="Peterson S.W."/>
        </authorList>
    </citation>
    <scope>NUCLEOTIDE SEQUENCE [LARGE SCALE GENOMIC DNA]</scope>
    <source>
        <strain evidence="2 3">P15</strain>
    </source>
</reference>
<name>A0A1T5LU09_9GAMM</name>
<dbReference type="InterPro" id="IPR017926">
    <property type="entry name" value="GATASE"/>
</dbReference>
<dbReference type="EMBL" id="FUZV01000002">
    <property type="protein sequence ID" value="SKC79426.1"/>
    <property type="molecule type" value="Genomic_DNA"/>
</dbReference>
<dbReference type="InterPro" id="IPR044992">
    <property type="entry name" value="ChyE-like"/>
</dbReference>
<evidence type="ECO:0000313" key="3">
    <source>
        <dbReference type="Proteomes" id="UP000190341"/>
    </source>
</evidence>
<dbReference type="STRING" id="428993.SAMN06296058_3066"/>
<dbReference type="OrthoDB" id="9813383at2"/>
<feature type="domain" description="Glutamine amidotransferase" evidence="1">
    <location>
        <begin position="37"/>
        <end position="180"/>
    </location>
</feature>
<dbReference type="InterPro" id="IPR029062">
    <property type="entry name" value="Class_I_gatase-like"/>
</dbReference>
<keyword evidence="3" id="KW-1185">Reference proteome</keyword>
<protein>
    <submittedName>
        <fullName evidence="2">GMP synthase (Glutamine-hydrolysing)</fullName>
    </submittedName>
</protein>
<dbReference type="Gene3D" id="3.40.50.880">
    <property type="match status" value="1"/>
</dbReference>
<dbReference type="CDD" id="cd01741">
    <property type="entry name" value="GATase1_1"/>
    <property type="match status" value="1"/>
</dbReference>
<sequence>MKQALALRHVDFEDLGTLAGVLEQRGYHIRHADPARDDLSALRREEPDLLIVLGGPMRATDVAGYPFLGEEAQWLRDRRAAARPSIGVCLGAQVMAVAAGGDVAPMGLNEIGMGTVSITPAGQGTLLRLLADAPVLHWHGDGIALPAGEVSLASTGPCAVQAFELSGHQLGLQFHLEADLDRITEWTTGHAEEVAQAGLDGKVIAAAAKAQAQAMKAASEAFFATWLDGLPA</sequence>
<dbReference type="PANTHER" id="PTHR42695:SF5">
    <property type="entry name" value="GLUTAMINE AMIDOTRANSFERASE YLR126C-RELATED"/>
    <property type="match status" value="1"/>
</dbReference>
<accession>A0A1T5LU09</accession>
<dbReference type="Proteomes" id="UP000190341">
    <property type="component" value="Unassembled WGS sequence"/>
</dbReference>
<dbReference type="SUPFAM" id="SSF52317">
    <property type="entry name" value="Class I glutamine amidotransferase-like"/>
    <property type="match status" value="1"/>
</dbReference>
<dbReference type="PANTHER" id="PTHR42695">
    <property type="entry name" value="GLUTAMINE AMIDOTRANSFERASE YLR126C-RELATED"/>
    <property type="match status" value="1"/>
</dbReference>